<evidence type="ECO:0000313" key="2">
    <source>
        <dbReference type="EMBL" id="KAJ7026443.1"/>
    </source>
</evidence>
<evidence type="ECO:0000313" key="3">
    <source>
        <dbReference type="Proteomes" id="UP001218188"/>
    </source>
</evidence>
<proteinExistence type="predicted"/>
<sequence>MDLPPPSLATPSNKPTLSVPQNKLNSPLLSKSHWSVPPSALTACRSTPLPITTLYRRNSATAWNLKPISPLDSMTNHCPGHSAQKRTAEPTPEVYVPRLDSLMVTSPRAGDLPTDRPSCTTTTMQNDIIDDETLSSLIAMQSLGIDKFPMVVDYGHHQYLVTHDPKRVRQLVERGHTAQIKTSVHDALHTAVVGLLHQGCVRWCYLLEDGSFLRQHKTTEVEQLVGKKEIEGEIIRWVDPEVRRDAYETAEQKRLEWRDGYAPKTPAVSMLTVLQYPAESTQFRATLIGIPRHFHLLLSPFYDPLAYESGIYIPIPALAFHCFHGHSPLPYLPRIRPPYQVNAYQK</sequence>
<accession>A0AAD6SEZ0</accession>
<protein>
    <submittedName>
        <fullName evidence="2">Uncharacterized protein</fullName>
    </submittedName>
</protein>
<name>A0AAD6SEZ0_9AGAR</name>
<organism evidence="2 3">
    <name type="scientific">Mycena alexandri</name>
    <dbReference type="NCBI Taxonomy" id="1745969"/>
    <lineage>
        <taxon>Eukaryota</taxon>
        <taxon>Fungi</taxon>
        <taxon>Dikarya</taxon>
        <taxon>Basidiomycota</taxon>
        <taxon>Agaricomycotina</taxon>
        <taxon>Agaricomycetes</taxon>
        <taxon>Agaricomycetidae</taxon>
        <taxon>Agaricales</taxon>
        <taxon>Marasmiineae</taxon>
        <taxon>Mycenaceae</taxon>
        <taxon>Mycena</taxon>
    </lineage>
</organism>
<dbReference type="Proteomes" id="UP001218188">
    <property type="component" value="Unassembled WGS sequence"/>
</dbReference>
<feature type="region of interest" description="Disordered" evidence="1">
    <location>
        <begin position="1"/>
        <end position="24"/>
    </location>
</feature>
<comment type="caution">
    <text evidence="2">The sequence shown here is derived from an EMBL/GenBank/DDBJ whole genome shotgun (WGS) entry which is preliminary data.</text>
</comment>
<feature type="compositionally biased region" description="Polar residues" evidence="1">
    <location>
        <begin position="9"/>
        <end position="24"/>
    </location>
</feature>
<evidence type="ECO:0000256" key="1">
    <source>
        <dbReference type="SAM" id="MobiDB-lite"/>
    </source>
</evidence>
<dbReference type="EMBL" id="JARJCM010000138">
    <property type="protein sequence ID" value="KAJ7026443.1"/>
    <property type="molecule type" value="Genomic_DNA"/>
</dbReference>
<gene>
    <name evidence="2" type="ORF">C8F04DRAFT_1190506</name>
</gene>
<reference evidence="2" key="1">
    <citation type="submission" date="2023-03" db="EMBL/GenBank/DDBJ databases">
        <title>Massive genome expansion in bonnet fungi (Mycena s.s.) driven by repeated elements and novel gene families across ecological guilds.</title>
        <authorList>
            <consortium name="Lawrence Berkeley National Laboratory"/>
            <person name="Harder C.B."/>
            <person name="Miyauchi S."/>
            <person name="Viragh M."/>
            <person name="Kuo A."/>
            <person name="Thoen E."/>
            <person name="Andreopoulos B."/>
            <person name="Lu D."/>
            <person name="Skrede I."/>
            <person name="Drula E."/>
            <person name="Henrissat B."/>
            <person name="Morin E."/>
            <person name="Kohler A."/>
            <person name="Barry K."/>
            <person name="LaButti K."/>
            <person name="Morin E."/>
            <person name="Salamov A."/>
            <person name="Lipzen A."/>
            <person name="Mereny Z."/>
            <person name="Hegedus B."/>
            <person name="Baldrian P."/>
            <person name="Stursova M."/>
            <person name="Weitz H."/>
            <person name="Taylor A."/>
            <person name="Grigoriev I.V."/>
            <person name="Nagy L.G."/>
            <person name="Martin F."/>
            <person name="Kauserud H."/>
        </authorList>
    </citation>
    <scope>NUCLEOTIDE SEQUENCE</scope>
    <source>
        <strain evidence="2">CBHHK200</strain>
    </source>
</reference>
<keyword evidence="3" id="KW-1185">Reference proteome</keyword>
<dbReference type="AlphaFoldDB" id="A0AAD6SEZ0"/>